<feature type="compositionally biased region" description="Low complexity" evidence="19">
    <location>
        <begin position="428"/>
        <end position="440"/>
    </location>
</feature>
<evidence type="ECO:0000256" key="15">
    <source>
        <dbReference type="ARBA" id="ARBA00061593"/>
    </source>
</evidence>
<dbReference type="FunFam" id="3.30.40.10:FF:000174">
    <property type="entry name" value="E3 ubiquitin-protein ligase MSL2"/>
    <property type="match status" value="1"/>
</dbReference>
<feature type="domain" description="CXC MSL2-type" evidence="20">
    <location>
        <begin position="530"/>
        <end position="581"/>
    </location>
</feature>
<dbReference type="Gene3D" id="3.30.40.10">
    <property type="entry name" value="Zinc/RING finger domain, C3HC4 (zinc finger)"/>
    <property type="match status" value="1"/>
</dbReference>
<evidence type="ECO:0000313" key="21">
    <source>
        <dbReference type="Ensembl" id="ENSOABP00000067325.1"/>
    </source>
</evidence>
<sequence>MAAIIATNLHPLHHPEAGLSLRCDEPLDFFSFLGPCFPEAAEHIAMNPVNATALYVSASRAVLQCDPRQPHSFAEMYKLLPFFRKSLACLVCGKLLQDPISQTHPECQHYVCLGCKGQKMQIRPSCSRCKDYSSFQENKQLSLLVQCYRKLCFYVIHSPLLSCVSNHVGGSPEVMALLEEVLLSHKDEMEDPSLVHEDVNPLAPESLTPTEAPPVPAELSAVPQSSSSDPPCFNGPQECNGDVMEDVAPSSPELEVCELVEEQPQAGLSVSNTGCGGLELSLTTGRLAPTPGTVCSLRDGDSSSREVEEGEVLLLSVEEVLQTLDPLQPGRDSLHTQPVRTHTHTHTATDRAHTQMYIQLDAAHNYTQIQTGRTNTVAGHGAHTHTSSFDPPSASKPPPVRLNRKRSHSESDREKVKPLPIASILQGSSSNSHTPNPSHTLHTQPPTPSLTVPAHTYSSLPNGAPPKPSRPAPNHNKGARKHPEPSPKKPHVKARTGGASKTKERSKDQRLMAGCLVPQAPARPPYKKPVEKKGCKCGRATQNPSVLTCRGQRCPCYSNRKACLDCICRGCQNSYMANGEKKLEAFAVPEKALEQTRLTLGINLTSITAAAALRNPATTSIRANTLLNVATATGTPVSTAFLSPSPPQEPNYEESLELLIG</sequence>
<comment type="pathway">
    <text evidence="4">Protein modification; protein ubiquitination.</text>
</comment>
<dbReference type="GO" id="GO:0006325">
    <property type="term" value="P:chromatin organization"/>
    <property type="evidence" value="ECO:0007669"/>
    <property type="project" value="UniProtKB-KW"/>
</dbReference>
<keyword evidence="22" id="KW-1185">Reference proteome</keyword>
<keyword evidence="13" id="KW-0156">Chromatin regulator</keyword>
<keyword evidence="7" id="KW-0808">Transferase</keyword>
<evidence type="ECO:0000256" key="14">
    <source>
        <dbReference type="ARBA" id="ARBA00023242"/>
    </source>
</evidence>
<feature type="region of interest" description="Disordered" evidence="19">
    <location>
        <begin position="377"/>
        <end position="508"/>
    </location>
</feature>
<dbReference type="AlphaFoldDB" id="A0AAZ1XIA9"/>
<evidence type="ECO:0000259" key="20">
    <source>
        <dbReference type="PROSITE" id="PS52051"/>
    </source>
</evidence>
<feature type="compositionally biased region" description="Basic and acidic residues" evidence="19">
    <location>
        <begin position="408"/>
        <end position="417"/>
    </location>
</feature>
<evidence type="ECO:0000313" key="22">
    <source>
        <dbReference type="Proteomes" id="UP000472276"/>
    </source>
</evidence>
<dbReference type="SMART" id="SM01114">
    <property type="entry name" value="CXC"/>
    <property type="match status" value="1"/>
</dbReference>
<dbReference type="GO" id="GO:0005634">
    <property type="term" value="C:nucleus"/>
    <property type="evidence" value="ECO:0007669"/>
    <property type="project" value="UniProtKB-SubCell"/>
</dbReference>
<evidence type="ECO:0000256" key="2">
    <source>
        <dbReference type="ARBA" id="ARBA00004123"/>
    </source>
</evidence>
<dbReference type="InterPro" id="IPR032049">
    <property type="entry name" value="Msl2-CXC"/>
</dbReference>
<dbReference type="SUPFAM" id="SSF57850">
    <property type="entry name" value="RING/U-box"/>
    <property type="match status" value="1"/>
</dbReference>
<dbReference type="Pfam" id="PF16685">
    <property type="entry name" value="zf-RING_10"/>
    <property type="match status" value="1"/>
</dbReference>
<keyword evidence="6 18" id="KW-0158">Chromosome</keyword>
<dbReference type="PANTHER" id="PTHR16048">
    <property type="entry name" value="MSL2-RELATED"/>
    <property type="match status" value="1"/>
</dbReference>
<evidence type="ECO:0000256" key="9">
    <source>
        <dbReference type="ARBA" id="ARBA00022763"/>
    </source>
</evidence>
<dbReference type="InterPro" id="IPR013083">
    <property type="entry name" value="Znf_RING/FYVE/PHD"/>
</dbReference>
<keyword evidence="10" id="KW-0863">Zinc-finger</keyword>
<keyword evidence="9" id="KW-0227">DNA damage</keyword>
<evidence type="ECO:0000256" key="16">
    <source>
        <dbReference type="ARBA" id="ARBA00069328"/>
    </source>
</evidence>
<evidence type="ECO:0000256" key="1">
    <source>
        <dbReference type="ARBA" id="ARBA00000900"/>
    </source>
</evidence>
<evidence type="ECO:0000256" key="18">
    <source>
        <dbReference type="PROSITE-ProRule" id="PRU01396"/>
    </source>
</evidence>
<gene>
    <name evidence="21" type="primary">msl2a</name>
</gene>
<protein>
    <recommendedName>
        <fullName evidence="16">E3 ubiquitin-protein ligase MSL2</fullName>
        <ecNumber evidence="5">2.3.2.27</ecNumber>
    </recommendedName>
    <alternativeName>
        <fullName evidence="17">Male-specific lethal-2 homolog</fullName>
    </alternativeName>
</protein>
<dbReference type="GO" id="GO:0008270">
    <property type="term" value="F:zinc ion binding"/>
    <property type="evidence" value="ECO:0007669"/>
    <property type="project" value="UniProtKB-KW"/>
</dbReference>
<dbReference type="GO" id="GO:0072487">
    <property type="term" value="C:MSL complex"/>
    <property type="evidence" value="ECO:0007669"/>
    <property type="project" value="UniProtKB-UniRule"/>
</dbReference>
<name>A0AAZ1XIA9_OREAU</name>
<evidence type="ECO:0000256" key="12">
    <source>
        <dbReference type="ARBA" id="ARBA00022833"/>
    </source>
</evidence>
<evidence type="ECO:0000256" key="4">
    <source>
        <dbReference type="ARBA" id="ARBA00004906"/>
    </source>
</evidence>
<keyword evidence="12" id="KW-0862">Zinc</keyword>
<dbReference type="InterPro" id="IPR032043">
    <property type="entry name" value="Msl2_Znf-RING"/>
</dbReference>
<dbReference type="GO" id="GO:0006974">
    <property type="term" value="P:DNA damage response"/>
    <property type="evidence" value="ECO:0007669"/>
    <property type="project" value="UniProtKB-KW"/>
</dbReference>
<reference evidence="22" key="1">
    <citation type="submission" date="2020-03" db="EMBL/GenBank/DDBJ databases">
        <title>Evolution of repeat sequences and sex chromosomes of tilapia species revealed by chromosome-level genomes.</title>
        <authorList>
            <person name="Xu L."/>
            <person name="Tao W."/>
            <person name="Wang D."/>
            <person name="Zhou Q."/>
        </authorList>
    </citation>
    <scope>NUCLEOTIDE SEQUENCE [LARGE SCALE GENOMIC DNA]</scope>
    <source>
        <strain evidence="22">Israel</strain>
    </source>
</reference>
<evidence type="ECO:0000256" key="5">
    <source>
        <dbReference type="ARBA" id="ARBA00012483"/>
    </source>
</evidence>
<keyword evidence="11" id="KW-0833">Ubl conjugation pathway</keyword>
<evidence type="ECO:0000256" key="3">
    <source>
        <dbReference type="ARBA" id="ARBA00004286"/>
    </source>
</evidence>
<accession>A0AAZ1XIA9</accession>
<evidence type="ECO:0000256" key="17">
    <source>
        <dbReference type="ARBA" id="ARBA00077415"/>
    </source>
</evidence>
<dbReference type="InterPro" id="IPR037922">
    <property type="entry name" value="MSL2"/>
</dbReference>
<dbReference type="PROSITE" id="PS52051">
    <property type="entry name" value="CXC_MSL2"/>
    <property type="match status" value="1"/>
</dbReference>
<keyword evidence="8" id="KW-0479">Metal-binding</keyword>
<comment type="subcellular location">
    <subcellularLocation>
        <location evidence="3">Chromosome</location>
    </subcellularLocation>
    <subcellularLocation>
        <location evidence="2">Nucleus</location>
    </subcellularLocation>
</comment>
<dbReference type="CDD" id="cd13122">
    <property type="entry name" value="MSL2_CXC"/>
    <property type="match status" value="1"/>
</dbReference>
<evidence type="ECO:0000256" key="8">
    <source>
        <dbReference type="ARBA" id="ARBA00022723"/>
    </source>
</evidence>
<comment type="similarity">
    <text evidence="15 18">Belongs to the MSL2 family.</text>
</comment>
<dbReference type="Ensembl" id="ENSOABT00000069594.1">
    <property type="protein sequence ID" value="ENSOABP00000067325.1"/>
    <property type="gene ID" value="ENSOABG00000012630.2"/>
</dbReference>
<evidence type="ECO:0000256" key="10">
    <source>
        <dbReference type="ARBA" id="ARBA00022771"/>
    </source>
</evidence>
<reference evidence="21" key="3">
    <citation type="submission" date="2025-09" db="UniProtKB">
        <authorList>
            <consortium name="Ensembl"/>
        </authorList>
    </citation>
    <scope>IDENTIFICATION</scope>
</reference>
<evidence type="ECO:0000256" key="13">
    <source>
        <dbReference type="ARBA" id="ARBA00022853"/>
    </source>
</evidence>
<dbReference type="PANTHER" id="PTHR16048:SF3">
    <property type="entry name" value="E3 UBIQUITIN-PROTEIN LIGASE MSL2"/>
    <property type="match status" value="1"/>
</dbReference>
<dbReference type="EC" id="2.3.2.27" evidence="5"/>
<keyword evidence="14 18" id="KW-0539">Nucleus</keyword>
<proteinExistence type="inferred from homology"/>
<evidence type="ECO:0000256" key="6">
    <source>
        <dbReference type="ARBA" id="ARBA00022454"/>
    </source>
</evidence>
<dbReference type="Proteomes" id="UP000472276">
    <property type="component" value="Unassembled WGS sequence"/>
</dbReference>
<reference evidence="21" key="2">
    <citation type="submission" date="2025-08" db="UniProtKB">
        <authorList>
            <consortium name="Ensembl"/>
        </authorList>
    </citation>
    <scope>IDENTIFICATION</scope>
</reference>
<dbReference type="GO" id="GO:0061630">
    <property type="term" value="F:ubiquitin protein ligase activity"/>
    <property type="evidence" value="ECO:0007669"/>
    <property type="project" value="UniProtKB-EC"/>
</dbReference>
<dbReference type="CDD" id="cd16522">
    <property type="entry name" value="RING-HC_MSL2"/>
    <property type="match status" value="1"/>
</dbReference>
<dbReference type="InterPro" id="IPR033467">
    <property type="entry name" value="Tesmin/TSO1-like_CXC"/>
</dbReference>
<dbReference type="Pfam" id="PF16682">
    <property type="entry name" value="MSL2-CXC"/>
    <property type="match status" value="1"/>
</dbReference>
<evidence type="ECO:0000256" key="11">
    <source>
        <dbReference type="ARBA" id="ARBA00022786"/>
    </source>
</evidence>
<evidence type="ECO:0000256" key="7">
    <source>
        <dbReference type="ARBA" id="ARBA00022679"/>
    </source>
</evidence>
<organism evidence="21 22">
    <name type="scientific">Oreochromis aureus</name>
    <name type="common">Israeli tilapia</name>
    <name type="synonym">Chromis aureus</name>
    <dbReference type="NCBI Taxonomy" id="47969"/>
    <lineage>
        <taxon>Eukaryota</taxon>
        <taxon>Metazoa</taxon>
        <taxon>Chordata</taxon>
        <taxon>Craniata</taxon>
        <taxon>Vertebrata</taxon>
        <taxon>Euteleostomi</taxon>
        <taxon>Actinopterygii</taxon>
        <taxon>Neopterygii</taxon>
        <taxon>Teleostei</taxon>
        <taxon>Neoteleostei</taxon>
        <taxon>Acanthomorphata</taxon>
        <taxon>Ovalentaria</taxon>
        <taxon>Cichlomorphae</taxon>
        <taxon>Cichliformes</taxon>
        <taxon>Cichlidae</taxon>
        <taxon>African cichlids</taxon>
        <taxon>Pseudocrenilabrinae</taxon>
        <taxon>Oreochromini</taxon>
        <taxon>Oreochromis</taxon>
    </lineage>
</organism>
<dbReference type="GO" id="GO:0016567">
    <property type="term" value="P:protein ubiquitination"/>
    <property type="evidence" value="ECO:0007669"/>
    <property type="project" value="TreeGrafter"/>
</dbReference>
<feature type="region of interest" description="Disordered" evidence="19">
    <location>
        <begin position="201"/>
        <end position="232"/>
    </location>
</feature>
<evidence type="ECO:0000256" key="19">
    <source>
        <dbReference type="SAM" id="MobiDB-lite"/>
    </source>
</evidence>
<comment type="catalytic activity">
    <reaction evidence="1">
        <text>S-ubiquitinyl-[E2 ubiquitin-conjugating enzyme]-L-cysteine + [acceptor protein]-L-lysine = [E2 ubiquitin-conjugating enzyme]-L-cysteine + N(6)-ubiquitinyl-[acceptor protein]-L-lysine.</text>
        <dbReference type="EC" id="2.3.2.27"/>
    </reaction>
</comment>